<feature type="transmembrane region" description="Helical" evidence="1">
    <location>
        <begin position="95"/>
        <end position="114"/>
    </location>
</feature>
<dbReference type="EMBL" id="PP926510">
    <property type="protein sequence ID" value="XDJ01084.1"/>
    <property type="molecule type" value="Genomic_DNA"/>
</dbReference>
<dbReference type="InterPro" id="IPR010654">
    <property type="entry name" value="Phage_lambda_tail_I"/>
</dbReference>
<reference evidence="2" key="1">
    <citation type="submission" date="2024-06" db="EMBL/GenBank/DDBJ databases">
        <title>This phage originates from the Bacteriophage catalogue of the Bacteriophage Competence Centre, Department of Microbiology und Biotechnology, Max Rubner-Institut, Kiel, Germany.</title>
        <authorList>
            <person name="Sprotte S."/>
            <person name="Brinks E."/>
            <person name="Hille F."/>
        </authorList>
    </citation>
    <scope>NUCLEOTIDE SEQUENCE</scope>
</reference>
<name>A0AB39C2E6_9CAUD</name>
<accession>A0AB39C2E6</accession>
<evidence type="ECO:0000256" key="1">
    <source>
        <dbReference type="SAM" id="Phobius"/>
    </source>
</evidence>
<sequence>MGNQLSTIRLYGELGARFGRVHHLAVDSCAEAISALSAILPGFDQYMRDSQSRGLTFAPFIGKRNIGFNDMSLPIPADEEFRIAPVVIGNKKAGLFQTILGAAMIVAGVVASFIPGGQAVSPYLVAAGVSTTAGGVMQMLSPQATGMKIREDDANAPSYAFGQPVNTTAQGNIVGVLYGEREIGGAIISAGIIANEVRS</sequence>
<evidence type="ECO:0000313" key="2">
    <source>
        <dbReference type="EMBL" id="XDJ01084.1"/>
    </source>
</evidence>
<organism evidence="2">
    <name type="scientific">Klebsiella phage PMBT64</name>
    <dbReference type="NCBI Taxonomy" id="3229740"/>
    <lineage>
        <taxon>Viruses</taxon>
        <taxon>Duplodnaviria</taxon>
        <taxon>Heunggongvirae</taxon>
        <taxon>Uroviricota</taxon>
        <taxon>Caudoviricetes</taxon>
    </lineage>
</organism>
<keyword evidence="1" id="KW-1133">Transmembrane helix</keyword>
<keyword evidence="1" id="KW-0472">Membrane</keyword>
<keyword evidence="1" id="KW-0812">Transmembrane</keyword>
<protein>
    <submittedName>
        <fullName evidence="2">Tail tip assembly protein I</fullName>
    </submittedName>
</protein>
<dbReference type="Pfam" id="PF06805">
    <property type="entry name" value="Lambda_tail_I"/>
    <property type="match status" value="1"/>
</dbReference>
<proteinExistence type="predicted"/>
<feature type="transmembrane region" description="Helical" evidence="1">
    <location>
        <begin position="120"/>
        <end position="140"/>
    </location>
</feature>